<evidence type="ECO:0000313" key="2">
    <source>
        <dbReference type="Proteomes" id="UP001218218"/>
    </source>
</evidence>
<proteinExistence type="predicted"/>
<sequence length="243" mass="27526">MSFSTLPPEICGAICAEVKELRGNLAVLCTTSRNFCREAQRILYHSVDLQGREMRATKSWARAVTQYTHLAERMHALTLQLPSIESLDVSDIAKIVKVLSRCINLKELCGVPECMISACPFRLQKFENLAPFKGWWDDDFWKTQTEIRVLSLTYFPPSLENQLPVPNLIALRIAVLHNLPERPLQRVETGFHTDLTPLARYSRTLTTLNLQGEWYLSPITQILAAIAASFPSLLHLIGKTPPR</sequence>
<gene>
    <name evidence="1" type="ORF">DFH08DRAFT_947874</name>
</gene>
<evidence type="ECO:0000313" key="1">
    <source>
        <dbReference type="EMBL" id="KAJ7368993.1"/>
    </source>
</evidence>
<comment type="caution">
    <text evidence="1">The sequence shown here is derived from an EMBL/GenBank/DDBJ whole genome shotgun (WGS) entry which is preliminary data.</text>
</comment>
<dbReference type="Gene3D" id="3.80.10.10">
    <property type="entry name" value="Ribonuclease Inhibitor"/>
    <property type="match status" value="1"/>
</dbReference>
<dbReference type="Proteomes" id="UP001218218">
    <property type="component" value="Unassembled WGS sequence"/>
</dbReference>
<reference evidence="1" key="1">
    <citation type="submission" date="2023-03" db="EMBL/GenBank/DDBJ databases">
        <title>Massive genome expansion in bonnet fungi (Mycena s.s.) driven by repeated elements and novel gene families across ecological guilds.</title>
        <authorList>
            <consortium name="Lawrence Berkeley National Laboratory"/>
            <person name="Harder C.B."/>
            <person name="Miyauchi S."/>
            <person name="Viragh M."/>
            <person name="Kuo A."/>
            <person name="Thoen E."/>
            <person name="Andreopoulos B."/>
            <person name="Lu D."/>
            <person name="Skrede I."/>
            <person name="Drula E."/>
            <person name="Henrissat B."/>
            <person name="Morin E."/>
            <person name="Kohler A."/>
            <person name="Barry K."/>
            <person name="LaButti K."/>
            <person name="Morin E."/>
            <person name="Salamov A."/>
            <person name="Lipzen A."/>
            <person name="Mereny Z."/>
            <person name="Hegedus B."/>
            <person name="Baldrian P."/>
            <person name="Stursova M."/>
            <person name="Weitz H."/>
            <person name="Taylor A."/>
            <person name="Grigoriev I.V."/>
            <person name="Nagy L.G."/>
            <person name="Martin F."/>
            <person name="Kauserud H."/>
        </authorList>
    </citation>
    <scope>NUCLEOTIDE SEQUENCE</scope>
    <source>
        <strain evidence="1">CBHHK002</strain>
    </source>
</reference>
<keyword evidence="2" id="KW-1185">Reference proteome</keyword>
<dbReference type="AlphaFoldDB" id="A0AAD7F6Y7"/>
<dbReference type="InterPro" id="IPR032675">
    <property type="entry name" value="LRR_dom_sf"/>
</dbReference>
<name>A0AAD7F6Y7_9AGAR</name>
<dbReference type="EMBL" id="JARIHO010000001">
    <property type="protein sequence ID" value="KAJ7368993.1"/>
    <property type="molecule type" value="Genomic_DNA"/>
</dbReference>
<protein>
    <submittedName>
        <fullName evidence="1">Uncharacterized protein</fullName>
    </submittedName>
</protein>
<accession>A0AAD7F6Y7</accession>
<organism evidence="1 2">
    <name type="scientific">Mycena albidolilacea</name>
    <dbReference type="NCBI Taxonomy" id="1033008"/>
    <lineage>
        <taxon>Eukaryota</taxon>
        <taxon>Fungi</taxon>
        <taxon>Dikarya</taxon>
        <taxon>Basidiomycota</taxon>
        <taxon>Agaricomycotina</taxon>
        <taxon>Agaricomycetes</taxon>
        <taxon>Agaricomycetidae</taxon>
        <taxon>Agaricales</taxon>
        <taxon>Marasmiineae</taxon>
        <taxon>Mycenaceae</taxon>
        <taxon>Mycena</taxon>
    </lineage>
</organism>